<evidence type="ECO:0000313" key="3">
    <source>
        <dbReference type="EMBL" id="KIY98024.1"/>
    </source>
</evidence>
<dbReference type="PANTHER" id="PTHR23346">
    <property type="entry name" value="TRANSLATIONAL ACTIVATOR GCN1-RELATED"/>
    <property type="match status" value="1"/>
</dbReference>
<dbReference type="GO" id="GO:0036503">
    <property type="term" value="P:ERAD pathway"/>
    <property type="evidence" value="ECO:0007669"/>
    <property type="project" value="TreeGrafter"/>
</dbReference>
<feature type="region of interest" description="Disordered" evidence="2">
    <location>
        <begin position="159"/>
        <end position="198"/>
    </location>
</feature>
<protein>
    <submittedName>
        <fullName evidence="3">Proteasome component ECM29</fullName>
    </submittedName>
</protein>
<dbReference type="GO" id="GO:0060090">
    <property type="term" value="F:molecular adaptor activity"/>
    <property type="evidence" value="ECO:0007669"/>
    <property type="project" value="TreeGrafter"/>
</dbReference>
<dbReference type="EMBL" id="KK102338">
    <property type="protein sequence ID" value="KIY98024.1"/>
    <property type="molecule type" value="Genomic_DNA"/>
</dbReference>
<dbReference type="GO" id="GO:0005737">
    <property type="term" value="C:cytoplasm"/>
    <property type="evidence" value="ECO:0007669"/>
    <property type="project" value="TreeGrafter"/>
</dbReference>
<dbReference type="AlphaFoldDB" id="A0A0D2M354"/>
<dbReference type="GO" id="GO:0005634">
    <property type="term" value="C:nucleus"/>
    <property type="evidence" value="ECO:0007669"/>
    <property type="project" value="TreeGrafter"/>
</dbReference>
<dbReference type="STRING" id="145388.A0A0D2M354"/>
<dbReference type="RefSeq" id="XP_013897044.1">
    <property type="nucleotide sequence ID" value="XM_014041590.1"/>
</dbReference>
<keyword evidence="4" id="KW-1185">Reference proteome</keyword>
<dbReference type="Proteomes" id="UP000054498">
    <property type="component" value="Unassembled WGS sequence"/>
</dbReference>
<keyword evidence="1" id="KW-0677">Repeat</keyword>
<evidence type="ECO:0000256" key="2">
    <source>
        <dbReference type="SAM" id="MobiDB-lite"/>
    </source>
</evidence>
<dbReference type="GO" id="GO:0000502">
    <property type="term" value="C:proteasome complex"/>
    <property type="evidence" value="ECO:0007669"/>
    <property type="project" value="UniProtKB-KW"/>
</dbReference>
<evidence type="ECO:0000256" key="1">
    <source>
        <dbReference type="ARBA" id="ARBA00022737"/>
    </source>
</evidence>
<accession>A0A0D2M354</accession>
<organism evidence="3 4">
    <name type="scientific">Monoraphidium neglectum</name>
    <dbReference type="NCBI Taxonomy" id="145388"/>
    <lineage>
        <taxon>Eukaryota</taxon>
        <taxon>Viridiplantae</taxon>
        <taxon>Chlorophyta</taxon>
        <taxon>core chlorophytes</taxon>
        <taxon>Chlorophyceae</taxon>
        <taxon>CS clade</taxon>
        <taxon>Sphaeropleales</taxon>
        <taxon>Selenastraceae</taxon>
        <taxon>Monoraphidium</taxon>
    </lineage>
</organism>
<sequence length="588" mass="57706">MPNAKAQDGPSSLRCAARLPWLRELLCHTDGAARAAAARLVGAAAAALSRQQPAAGARAAGELLSSLLAVGCPAAEEGGKRGGGAGAGASSKLEEREGSILAAGFVTAQCRAALPPAALQDAVSRLAALVPSADRQPLLAGAAALALGYLGSAGRLPDLDESTSDASKPSEAAKDGAAGAAGANGSAEEAKADKDEGAAAAAVHESAAVMVIAKALPAPTVGPKEVSQAAATAVARCALAVGLACRGEDRSEVLRAAVKALMGLALSTKSEEALLVAGEALALAFGGVPLSDQQLLRSPGTRLSDLLPAADEDDAAAGGHGNSGSGNGPEAMAVDGGAGSAAGGGAGVAAADALNPRPWLQAEVLSELRGPLAINSKPEARCAAALWLVSLLSYCRCCPLLDEEGTLGQLQGSFSALLGDSNELTQETAARGVSLVYARGGEALRSRLLAQLVGVLQGASPGAAAVSGVKGAALTADTKIFEEGALGSAPGGGGLSTYKELASLASDMGQPELIYKFMDLARHAAAANTSRGAAAGISGIAKLLGGPRAGAKGGPGGAAGALPSLLGPERLAALLPRLYRQQYDPSPK</sequence>
<gene>
    <name evidence="3" type="ORF">MNEG_9937</name>
</gene>
<feature type="compositionally biased region" description="Basic and acidic residues" evidence="2">
    <location>
        <begin position="188"/>
        <end position="197"/>
    </location>
</feature>
<evidence type="ECO:0000313" key="4">
    <source>
        <dbReference type="Proteomes" id="UP000054498"/>
    </source>
</evidence>
<feature type="region of interest" description="Disordered" evidence="2">
    <location>
        <begin position="312"/>
        <end position="338"/>
    </location>
</feature>
<proteinExistence type="predicted"/>
<dbReference type="SUPFAM" id="SSF48371">
    <property type="entry name" value="ARM repeat"/>
    <property type="match status" value="1"/>
</dbReference>
<dbReference type="PANTHER" id="PTHR23346:SF19">
    <property type="entry name" value="PROTEASOME ADAPTER AND SCAFFOLD PROTEIN ECM29"/>
    <property type="match status" value="1"/>
</dbReference>
<dbReference type="InterPro" id="IPR016024">
    <property type="entry name" value="ARM-type_fold"/>
</dbReference>
<feature type="compositionally biased region" description="Low complexity" evidence="2">
    <location>
        <begin position="175"/>
        <end position="187"/>
    </location>
</feature>
<dbReference type="OrthoDB" id="16066at2759"/>
<feature type="compositionally biased region" description="Gly residues" evidence="2">
    <location>
        <begin position="318"/>
        <end position="327"/>
    </location>
</feature>
<dbReference type="KEGG" id="mng:MNEG_9937"/>
<name>A0A0D2M354_9CHLO</name>
<keyword evidence="3" id="KW-0647">Proteasome</keyword>
<reference evidence="3 4" key="1">
    <citation type="journal article" date="2013" name="BMC Genomics">
        <title>Reconstruction of the lipid metabolism for the microalga Monoraphidium neglectum from its genome sequence reveals characteristics suitable for biofuel production.</title>
        <authorList>
            <person name="Bogen C."/>
            <person name="Al-Dilaimi A."/>
            <person name="Albersmeier A."/>
            <person name="Wichmann J."/>
            <person name="Grundmann M."/>
            <person name="Rupp O."/>
            <person name="Lauersen K.J."/>
            <person name="Blifernez-Klassen O."/>
            <person name="Kalinowski J."/>
            <person name="Goesmann A."/>
            <person name="Mussgnug J.H."/>
            <person name="Kruse O."/>
        </authorList>
    </citation>
    <scope>NUCLEOTIDE SEQUENCE [LARGE SCALE GENOMIC DNA]</scope>
    <source>
        <strain evidence="3 4">SAG 48.87</strain>
    </source>
</reference>
<dbReference type="GeneID" id="25742812"/>